<dbReference type="FunFam" id="2.170.150.80:FF:000008">
    <property type="entry name" value="NAC domain-containing protein 72-like"/>
    <property type="match status" value="1"/>
</dbReference>
<feature type="domain" description="NAC" evidence="7">
    <location>
        <begin position="9"/>
        <end position="180"/>
    </location>
</feature>
<dbReference type="EMBL" id="CP144745">
    <property type="protein sequence ID" value="WVZ54704.1"/>
    <property type="molecule type" value="Genomic_DNA"/>
</dbReference>
<evidence type="ECO:0000256" key="6">
    <source>
        <dbReference type="SAM" id="MobiDB-lite"/>
    </source>
</evidence>
<keyword evidence="2" id="KW-0805">Transcription regulation</keyword>
<name>A0AAQ3PLZ1_PASNO</name>
<comment type="subcellular location">
    <subcellularLocation>
        <location evidence="1">Nucleus</location>
    </subcellularLocation>
</comment>
<evidence type="ECO:0000256" key="2">
    <source>
        <dbReference type="ARBA" id="ARBA00023015"/>
    </source>
</evidence>
<organism evidence="8 9">
    <name type="scientific">Paspalum notatum var. saurae</name>
    <dbReference type="NCBI Taxonomy" id="547442"/>
    <lineage>
        <taxon>Eukaryota</taxon>
        <taxon>Viridiplantae</taxon>
        <taxon>Streptophyta</taxon>
        <taxon>Embryophyta</taxon>
        <taxon>Tracheophyta</taxon>
        <taxon>Spermatophyta</taxon>
        <taxon>Magnoliopsida</taxon>
        <taxon>Liliopsida</taxon>
        <taxon>Poales</taxon>
        <taxon>Poaceae</taxon>
        <taxon>PACMAD clade</taxon>
        <taxon>Panicoideae</taxon>
        <taxon>Andropogonodae</taxon>
        <taxon>Paspaleae</taxon>
        <taxon>Paspalinae</taxon>
        <taxon>Paspalum</taxon>
    </lineage>
</organism>
<dbReference type="GO" id="GO:0003677">
    <property type="term" value="F:DNA binding"/>
    <property type="evidence" value="ECO:0007669"/>
    <property type="project" value="UniProtKB-KW"/>
</dbReference>
<feature type="compositionally biased region" description="Low complexity" evidence="6">
    <location>
        <begin position="149"/>
        <end position="166"/>
    </location>
</feature>
<feature type="region of interest" description="Disordered" evidence="6">
    <location>
        <begin position="142"/>
        <end position="166"/>
    </location>
</feature>
<dbReference type="Gene3D" id="2.170.150.80">
    <property type="entry name" value="NAC domain"/>
    <property type="match status" value="1"/>
</dbReference>
<keyword evidence="3" id="KW-0238">DNA-binding</keyword>
<keyword evidence="4" id="KW-0804">Transcription</keyword>
<dbReference type="SUPFAM" id="SSF101941">
    <property type="entry name" value="NAC domain"/>
    <property type="match status" value="1"/>
</dbReference>
<evidence type="ECO:0000256" key="1">
    <source>
        <dbReference type="ARBA" id="ARBA00004123"/>
    </source>
</evidence>
<keyword evidence="9" id="KW-1185">Reference proteome</keyword>
<evidence type="ECO:0000313" key="8">
    <source>
        <dbReference type="EMBL" id="WVZ54704.1"/>
    </source>
</evidence>
<protein>
    <recommendedName>
        <fullName evidence="7">NAC domain-containing protein</fullName>
    </recommendedName>
</protein>
<dbReference type="Pfam" id="PF02365">
    <property type="entry name" value="NAM"/>
    <property type="match status" value="1"/>
</dbReference>
<dbReference type="InterPro" id="IPR036093">
    <property type="entry name" value="NAC_dom_sf"/>
</dbReference>
<evidence type="ECO:0000256" key="4">
    <source>
        <dbReference type="ARBA" id="ARBA00023163"/>
    </source>
</evidence>
<dbReference type="GO" id="GO:0005634">
    <property type="term" value="C:nucleus"/>
    <property type="evidence" value="ECO:0007669"/>
    <property type="project" value="UniProtKB-SubCell"/>
</dbReference>
<evidence type="ECO:0000259" key="7">
    <source>
        <dbReference type="PROSITE" id="PS51005"/>
    </source>
</evidence>
<dbReference type="PANTHER" id="PTHR31719">
    <property type="entry name" value="NAC TRANSCRIPTION FACTOR 56"/>
    <property type="match status" value="1"/>
</dbReference>
<feature type="region of interest" description="Disordered" evidence="6">
    <location>
        <begin position="224"/>
        <end position="245"/>
    </location>
</feature>
<proteinExistence type="predicted"/>
<feature type="compositionally biased region" description="Basic and acidic residues" evidence="6">
    <location>
        <begin position="230"/>
        <end position="239"/>
    </location>
</feature>
<dbReference type="InterPro" id="IPR003441">
    <property type="entry name" value="NAC-dom"/>
</dbReference>
<evidence type="ECO:0000313" key="9">
    <source>
        <dbReference type="Proteomes" id="UP001341281"/>
    </source>
</evidence>
<dbReference type="Proteomes" id="UP001341281">
    <property type="component" value="Chromosome 01"/>
</dbReference>
<evidence type="ECO:0000256" key="5">
    <source>
        <dbReference type="ARBA" id="ARBA00023242"/>
    </source>
</evidence>
<dbReference type="GO" id="GO:0006355">
    <property type="term" value="P:regulation of DNA-templated transcription"/>
    <property type="evidence" value="ECO:0007669"/>
    <property type="project" value="InterPro"/>
</dbReference>
<dbReference type="PANTHER" id="PTHR31719:SF208">
    <property type="entry name" value="OS11G0126900 PROTEIN"/>
    <property type="match status" value="1"/>
</dbReference>
<gene>
    <name evidence="8" type="ORF">U9M48_005463</name>
</gene>
<dbReference type="PROSITE" id="PS51005">
    <property type="entry name" value="NAC"/>
    <property type="match status" value="1"/>
</dbReference>
<accession>A0AAQ3PLZ1</accession>
<evidence type="ECO:0000256" key="3">
    <source>
        <dbReference type="ARBA" id="ARBA00023125"/>
    </source>
</evidence>
<keyword evidence="5" id="KW-0539">Nucleus</keyword>
<dbReference type="AlphaFoldDB" id="A0AAQ3PLZ1"/>
<reference evidence="8 9" key="1">
    <citation type="submission" date="2024-02" db="EMBL/GenBank/DDBJ databases">
        <title>High-quality chromosome-scale genome assembly of Pensacola bahiagrass (Paspalum notatum Flugge var. saurae).</title>
        <authorList>
            <person name="Vega J.M."/>
            <person name="Podio M."/>
            <person name="Orjuela J."/>
            <person name="Siena L.A."/>
            <person name="Pessino S.C."/>
            <person name="Combes M.C."/>
            <person name="Mariac C."/>
            <person name="Albertini E."/>
            <person name="Pupilli F."/>
            <person name="Ortiz J.P.A."/>
            <person name="Leblanc O."/>
        </authorList>
    </citation>
    <scope>NUCLEOTIDE SEQUENCE [LARGE SCALE GENOMIC DNA]</scope>
    <source>
        <strain evidence="8">R1</strain>
        <tissue evidence="8">Leaf</tissue>
    </source>
</reference>
<sequence>MTTPRVPDLPAGIRFHPTDEELVVHYLTNQAAGAPCPVPIVAEVNIYACNPWELPARALFGDTEWYFFSPRDRKYPNGARPNRAAGDGYWKATGTDRPVLSSTTNQRVGVKKALVFYSGRSPRGVKTDWIMHEYRLVGTGGANHHHKAAAGTSKRSSSSSRGSSSSMRLDDWVLCRIYKKTNDFSSLHLISDQLEQEASSTVEEEDSSSALATNNINTAATLASPSSLKSEAHDHDHHQFLQTRTPTTMSKSCSLTDLLNTIDGSALSQMLLLDGGGGPEEVDAHAEPLIYYPPQGTTAHTHQQSLINNNNNNNNNNNVMNGGGGGGSSSHFISTNNLLPTRAVDACSDNNGLMMKRKRTMTAMDDGAAGSSLDSDDDGISKKLMKLLPSDSRNPVVGSSAAGSYCNQLLVDTNNAAAGFQFQFQPSSSPMMMRSYPFLQMQ</sequence>